<comment type="caution">
    <text evidence="4">The sequence shown here is derived from an EMBL/GenBank/DDBJ whole genome shotgun (WGS) entry which is preliminary data.</text>
</comment>
<evidence type="ECO:0000313" key="4">
    <source>
        <dbReference type="EMBL" id="TFY62663.1"/>
    </source>
</evidence>
<dbReference type="EMBL" id="SEOQ01000452">
    <property type="protein sequence ID" value="TFY62663.1"/>
    <property type="molecule type" value="Genomic_DNA"/>
</dbReference>
<keyword evidence="2" id="KW-0732">Signal</keyword>
<keyword evidence="1" id="KW-0812">Transmembrane</keyword>
<accession>A0A4Y9YLU3</accession>
<sequence length="474" mass="52327">MKSTMLMFILTAFLVGSTVAVSIPVKRAASTESDALEDVALGLNGPAERVHPAGFGERPAIPIALIQESPGLKSFNGVRKFGIEIWFLHIDVVSLECPNNPFKVSREKTDWDTTGTQEHGDNDNCLARHVLGKAVRYGRCSGRHSQCHGFVRGSIRPRSSSLDPEYYLRRPPVLRQCISLSESCVITPSTPGRATMTTHGEYASLPEDDEHDPLIDEKANVKTGETSAASRAAYRIIRLATLIIVACTIIDTLLVLQLGIRYFKASMPLDVDSLEFRSPYIGFDNLYRNKSRSTQVGPIFNLGRALWQVSSAEPKKVFPQWPDSWMTPDGLVPLDDRRVLVNKKVSTIAQFRVQDYGMEKCRITLAIPARGEADAPQATISGLAESVELDVWTLSTEKRIKAHKLSWNTRPPRGKHLGTLVAAPGTTQELPGYVCASGSLQTIEVTCSTPGCLLDINVKDRKFFGLFLKQYQTI</sequence>
<reference evidence="4 5" key="1">
    <citation type="submission" date="2019-02" db="EMBL/GenBank/DDBJ databases">
        <title>Genome sequencing of the rare red list fungi Dentipellis fragilis.</title>
        <authorList>
            <person name="Buettner E."/>
            <person name="Kellner H."/>
        </authorList>
    </citation>
    <scope>NUCLEOTIDE SEQUENCE [LARGE SCALE GENOMIC DNA]</scope>
    <source>
        <strain evidence="4 5">DSM 105465</strain>
    </source>
</reference>
<keyword evidence="1" id="KW-0472">Membrane</keyword>
<evidence type="ECO:0000259" key="3">
    <source>
        <dbReference type="Pfam" id="PF09792"/>
    </source>
</evidence>
<evidence type="ECO:0000256" key="1">
    <source>
        <dbReference type="SAM" id="Phobius"/>
    </source>
</evidence>
<proteinExistence type="predicted"/>
<name>A0A4Y9YLU3_9AGAM</name>
<gene>
    <name evidence="4" type="ORF">EVG20_g6622</name>
</gene>
<dbReference type="OrthoDB" id="3350619at2759"/>
<keyword evidence="1" id="KW-1133">Transmembrane helix</keyword>
<keyword evidence="5" id="KW-1185">Reference proteome</keyword>
<feature type="domain" description="Ubiquitin 3 binding protein But2 C-terminal" evidence="3">
    <location>
        <begin position="341"/>
        <end position="446"/>
    </location>
</feature>
<organism evidence="4 5">
    <name type="scientific">Dentipellis fragilis</name>
    <dbReference type="NCBI Taxonomy" id="205917"/>
    <lineage>
        <taxon>Eukaryota</taxon>
        <taxon>Fungi</taxon>
        <taxon>Dikarya</taxon>
        <taxon>Basidiomycota</taxon>
        <taxon>Agaricomycotina</taxon>
        <taxon>Agaricomycetes</taxon>
        <taxon>Russulales</taxon>
        <taxon>Hericiaceae</taxon>
        <taxon>Dentipellis</taxon>
    </lineage>
</organism>
<dbReference type="Pfam" id="PF09792">
    <property type="entry name" value="But2"/>
    <property type="match status" value="1"/>
</dbReference>
<dbReference type="InterPro" id="IPR018620">
    <property type="entry name" value="Ubiquitin3-bd_protein_But2_C"/>
</dbReference>
<evidence type="ECO:0000313" key="5">
    <source>
        <dbReference type="Proteomes" id="UP000298327"/>
    </source>
</evidence>
<dbReference type="Proteomes" id="UP000298327">
    <property type="component" value="Unassembled WGS sequence"/>
</dbReference>
<protein>
    <recommendedName>
        <fullName evidence="3">Ubiquitin 3 binding protein But2 C-terminal domain-containing protein</fullName>
    </recommendedName>
</protein>
<dbReference type="AlphaFoldDB" id="A0A4Y9YLU3"/>
<feature type="signal peptide" evidence="2">
    <location>
        <begin position="1"/>
        <end position="20"/>
    </location>
</feature>
<feature type="transmembrane region" description="Helical" evidence="1">
    <location>
        <begin position="236"/>
        <end position="256"/>
    </location>
</feature>
<feature type="chain" id="PRO_5021192604" description="Ubiquitin 3 binding protein But2 C-terminal domain-containing protein" evidence="2">
    <location>
        <begin position="21"/>
        <end position="474"/>
    </location>
</feature>
<evidence type="ECO:0000256" key="2">
    <source>
        <dbReference type="SAM" id="SignalP"/>
    </source>
</evidence>